<evidence type="ECO:0000256" key="1">
    <source>
        <dbReference type="SAM" id="MobiDB-lite"/>
    </source>
</evidence>
<name>A0ABD3TN37_9LAMI</name>
<proteinExistence type="predicted"/>
<dbReference type="Pfam" id="PF13960">
    <property type="entry name" value="DUF4218"/>
    <property type="match status" value="1"/>
</dbReference>
<feature type="region of interest" description="Disordered" evidence="1">
    <location>
        <begin position="830"/>
        <end position="855"/>
    </location>
</feature>
<dbReference type="Proteomes" id="UP001634393">
    <property type="component" value="Unassembled WGS sequence"/>
</dbReference>
<accession>A0ABD3TN37</accession>
<dbReference type="AlphaFoldDB" id="A0ABD3TN37"/>
<organism evidence="4 5">
    <name type="scientific">Penstemon smallii</name>
    <dbReference type="NCBI Taxonomy" id="265156"/>
    <lineage>
        <taxon>Eukaryota</taxon>
        <taxon>Viridiplantae</taxon>
        <taxon>Streptophyta</taxon>
        <taxon>Embryophyta</taxon>
        <taxon>Tracheophyta</taxon>
        <taxon>Spermatophyta</taxon>
        <taxon>Magnoliopsida</taxon>
        <taxon>eudicotyledons</taxon>
        <taxon>Gunneridae</taxon>
        <taxon>Pentapetalae</taxon>
        <taxon>asterids</taxon>
        <taxon>lamiids</taxon>
        <taxon>Lamiales</taxon>
        <taxon>Plantaginaceae</taxon>
        <taxon>Cheloneae</taxon>
        <taxon>Penstemon</taxon>
    </lineage>
</organism>
<protein>
    <recommendedName>
        <fullName evidence="6">DUF4218 domain-containing protein</fullName>
    </recommendedName>
</protein>
<dbReference type="EMBL" id="JBJXBP010000003">
    <property type="protein sequence ID" value="KAL3838469.1"/>
    <property type="molecule type" value="Genomic_DNA"/>
</dbReference>
<dbReference type="PANTHER" id="PTHR10775">
    <property type="entry name" value="OS08G0208400 PROTEIN"/>
    <property type="match status" value="1"/>
</dbReference>
<sequence>MLLEVLRKALPSGKTLPQSYYEAKKIIKNLGLHYKKIHACVNDCILYRKEYEKEEQCPKCFSPRYKFNEVYSSTIGRKKGSKIPQKILRYFPLKPRLQRLFISKKTALDMRWHKERRVDDGILRHPADAEEWKEFDKLHESFAEDPRNVRLGLATDGFNPFSNMSTSYSTWPVILLPYNLPPWKCMKSPFFILSMLISGPKSPGNDIDVFLEPLIEELHDLWSYGVETYDASDGTSFFLRAAILWTINDFPAYGIISGWCTKGYMACPICNKETCSFWLKNGKKVCYQGHRRFLPLDHKWRDLKSAFDGKKEYRDKPMPMSGDDVVAQLSCIQPVTFGKTQPKKRKRDEDLNWKKNSIFFKLPYWRTLKLRHNLDVMHIEKNVCDNILDTLLDIDGKTKDNIKARFDLQALGIRKHAKLDGNSYLVPPACHTLSMVEKRKLCAFLASVKFPDGYASNLSKCVNSKECRLTGMKTHDCHVILQKLLPLSIRGSLSDNVCDAINELSDFFTRLCSKELKPEELENLESKISLTLCKLERIFPPAFFDIMVHLPIHLAREATLGGPVQYRWMYPIERYLCKLKRYVNNKAFPEGSIAEGYIAEECLTFCSMYLDDIETQFNKIERNYDNCKEKSQQNLSVFSDNTRLIGKGVYNFIDKKSWEQAHSYVLKNTDEVLPFICEEKKKAHTNLEYIAYHPDQRVTHYEACVVNGLRFHTKQREINKKTQNCGVVVKVEEESGYRDYYGVLIDIIQLDYLGNNHVVLFKCDWYEGRSIQKDKYNSTSINMSKPWKTKEPYVLASQAQQVFYVNDIKLGNDWKVVIKAEARSSWNVLENDDGNSTIINEPIQQNEPDSTSIPSTISYDFEEWQRTDIPAATIDSDGLAPVEEDLDEFIEDEDEDDETLAEYNEEDEEQIDNEDDTEMDESEGEHD</sequence>
<feature type="compositionally biased region" description="Acidic residues" evidence="1">
    <location>
        <begin position="882"/>
        <end position="927"/>
    </location>
</feature>
<evidence type="ECO:0000313" key="5">
    <source>
        <dbReference type="Proteomes" id="UP001634393"/>
    </source>
</evidence>
<feature type="domain" description="DUF4216" evidence="2">
    <location>
        <begin position="748"/>
        <end position="817"/>
    </location>
</feature>
<feature type="domain" description="DUF4218" evidence="3">
    <location>
        <begin position="511"/>
        <end position="623"/>
    </location>
</feature>
<evidence type="ECO:0000259" key="3">
    <source>
        <dbReference type="Pfam" id="PF13960"/>
    </source>
</evidence>
<comment type="caution">
    <text evidence="4">The sequence shown here is derived from an EMBL/GenBank/DDBJ whole genome shotgun (WGS) entry which is preliminary data.</text>
</comment>
<dbReference type="InterPro" id="IPR025452">
    <property type="entry name" value="DUF4218"/>
</dbReference>
<reference evidence="4 5" key="1">
    <citation type="submission" date="2024-12" db="EMBL/GenBank/DDBJ databases">
        <title>The unique morphological basis and parallel evolutionary history of personate flowers in Penstemon.</title>
        <authorList>
            <person name="Depatie T.H."/>
            <person name="Wessinger C.A."/>
        </authorList>
    </citation>
    <scope>NUCLEOTIDE SEQUENCE [LARGE SCALE GENOMIC DNA]</scope>
    <source>
        <strain evidence="4">WTNN_2</strain>
        <tissue evidence="4">Leaf</tissue>
    </source>
</reference>
<dbReference type="PANTHER" id="PTHR10775:SF177">
    <property type="entry name" value="TNP2, PARTIAL"/>
    <property type="match status" value="1"/>
</dbReference>
<gene>
    <name evidence="4" type="ORF">ACJIZ3_023060</name>
</gene>
<evidence type="ECO:0000259" key="2">
    <source>
        <dbReference type="Pfam" id="PF13952"/>
    </source>
</evidence>
<keyword evidence="5" id="KW-1185">Reference proteome</keyword>
<feature type="region of interest" description="Disordered" evidence="1">
    <location>
        <begin position="871"/>
        <end position="927"/>
    </location>
</feature>
<evidence type="ECO:0000313" key="4">
    <source>
        <dbReference type="EMBL" id="KAL3838469.1"/>
    </source>
</evidence>
<dbReference type="InterPro" id="IPR025312">
    <property type="entry name" value="DUF4216"/>
</dbReference>
<dbReference type="Pfam" id="PF02992">
    <property type="entry name" value="Transposase_21"/>
    <property type="match status" value="1"/>
</dbReference>
<dbReference type="Pfam" id="PF13952">
    <property type="entry name" value="DUF4216"/>
    <property type="match status" value="1"/>
</dbReference>
<evidence type="ECO:0008006" key="6">
    <source>
        <dbReference type="Google" id="ProtNLM"/>
    </source>
</evidence>
<dbReference type="InterPro" id="IPR004242">
    <property type="entry name" value="Transposase_21"/>
</dbReference>